<gene>
    <name evidence="3" type="ORF">HGRIS_010361</name>
</gene>
<feature type="compositionally biased region" description="Pro residues" evidence="1">
    <location>
        <begin position="19"/>
        <end position="32"/>
    </location>
</feature>
<dbReference type="Pfam" id="PF13649">
    <property type="entry name" value="Methyltransf_25"/>
    <property type="match status" value="1"/>
</dbReference>
<feature type="region of interest" description="Disordered" evidence="1">
    <location>
        <begin position="503"/>
        <end position="540"/>
    </location>
</feature>
<sequence length="826" mass="91623">MSRSAAGRRRQMRNTPKPIAEPPSLPIAPSHPPMGAQASVYPSPAAKYQPLAFPTEYFPPPPTFLPTIGDKIHRSTPPPPQATRHRAPPPIVYNTGRPSSPLYANSPSAPQNPLSPLRRPMQLDEVSRSSNSPISTLIQQTSPTSSSLVLEQTMSRSSSSKDSTSFVYPTCRSGARPTNASPTSPKFPKVRLLPKRKPKGDLAQSDDGGRSGKQDGPPTSRFRALLRGSKKTKKLQNFPAIPPSPIPPLPHSQPTVVPSIPSSTSLSGYTSAEAPWENRPWITRHDMKLHPYPGEAPYMQAYNPPFLDHDRQTNTLLRRLCPTDGPSFHDYGANPPKHVLDLGCGKGDWMIEAATFWQSHGTRVTGFDLVDIVDGRWRDQQNQGTAPNIRFIRGNFLDFRLPFPDKTFDLVRMANLTLCIPFTKWTQVLTEVRRIMTIGGRLEVVDDQMIFPYVKPVSAEQARSTVPPPVINIPIPSSTLSAYLDSDSEYDDDPDEYDHTARRNARYYRETPSPSTPSASDFTAVSPASFPSSPPPPIAWENQATMSQSLETIFENMLNEKFAIYPRPAEFLLDIMRRAFGGRHASLMRTMHVELAPVDSSADSPINPRAPAFPDARRGNPHGSGRDSPIPLSLCPGIVLWPGSFIPIPPEELQMHALKHVWTVLGCKSALADYVEMREDGVRVVDEEFWDALYDYEAFINQRFKGLNRPIEAGRPGRSAVHSRHDSIVSDDSAFTYQDSVLEYQELNREWFGLNDAYHVDRGSPMTSTSATMIGSSVNELEDGAPVYDSNSMLSGTSPVYAAQEPTHIRTIRVFEALKLSDEVHL</sequence>
<feature type="compositionally biased region" description="Basic residues" evidence="1">
    <location>
        <begin position="1"/>
        <end position="12"/>
    </location>
</feature>
<dbReference type="CDD" id="cd02440">
    <property type="entry name" value="AdoMet_MTases"/>
    <property type="match status" value="1"/>
</dbReference>
<keyword evidence="4" id="KW-1185">Reference proteome</keyword>
<feature type="compositionally biased region" description="Low complexity" evidence="1">
    <location>
        <begin position="252"/>
        <end position="263"/>
    </location>
</feature>
<feature type="region of interest" description="Disordered" evidence="1">
    <location>
        <begin position="1"/>
        <end position="263"/>
    </location>
</feature>
<evidence type="ECO:0000313" key="4">
    <source>
        <dbReference type="Proteomes" id="UP001556367"/>
    </source>
</evidence>
<comment type="caution">
    <text evidence="3">The sequence shown here is derived from an EMBL/GenBank/DDBJ whole genome shotgun (WGS) entry which is preliminary data.</text>
</comment>
<evidence type="ECO:0000259" key="2">
    <source>
        <dbReference type="Pfam" id="PF13649"/>
    </source>
</evidence>
<accession>A0ABR3J442</accession>
<feature type="compositionally biased region" description="Polar residues" evidence="1">
    <location>
        <begin position="96"/>
        <end position="114"/>
    </location>
</feature>
<protein>
    <recommendedName>
        <fullName evidence="2">Methyltransferase domain-containing protein</fullName>
    </recommendedName>
</protein>
<evidence type="ECO:0000256" key="1">
    <source>
        <dbReference type="SAM" id="MobiDB-lite"/>
    </source>
</evidence>
<dbReference type="EMBL" id="JASNQZ010000012">
    <property type="protein sequence ID" value="KAL0950403.1"/>
    <property type="molecule type" value="Genomic_DNA"/>
</dbReference>
<dbReference type="Gene3D" id="3.40.50.150">
    <property type="entry name" value="Vaccinia Virus protein VP39"/>
    <property type="match status" value="1"/>
</dbReference>
<organism evidence="3 4">
    <name type="scientific">Hohenbuehelia grisea</name>
    <dbReference type="NCBI Taxonomy" id="104357"/>
    <lineage>
        <taxon>Eukaryota</taxon>
        <taxon>Fungi</taxon>
        <taxon>Dikarya</taxon>
        <taxon>Basidiomycota</taxon>
        <taxon>Agaricomycotina</taxon>
        <taxon>Agaricomycetes</taxon>
        <taxon>Agaricomycetidae</taxon>
        <taxon>Agaricales</taxon>
        <taxon>Pleurotineae</taxon>
        <taxon>Pleurotaceae</taxon>
        <taxon>Hohenbuehelia</taxon>
    </lineage>
</organism>
<feature type="compositionally biased region" description="Polar residues" evidence="1">
    <location>
        <begin position="512"/>
        <end position="523"/>
    </location>
</feature>
<feature type="domain" description="Methyltransferase" evidence="2">
    <location>
        <begin position="339"/>
        <end position="440"/>
    </location>
</feature>
<dbReference type="InterPro" id="IPR029063">
    <property type="entry name" value="SAM-dependent_MTases_sf"/>
</dbReference>
<dbReference type="PANTHER" id="PTHR44068:SF11">
    <property type="entry name" value="GERANYL DIPHOSPHATE 2-C-METHYLTRANSFERASE"/>
    <property type="match status" value="1"/>
</dbReference>
<dbReference type="Proteomes" id="UP001556367">
    <property type="component" value="Unassembled WGS sequence"/>
</dbReference>
<reference evidence="4" key="1">
    <citation type="submission" date="2024-06" db="EMBL/GenBank/DDBJ databases">
        <title>Multi-omics analyses provide insights into the biosynthesis of the anticancer antibiotic pleurotin in Hohenbuehelia grisea.</title>
        <authorList>
            <person name="Weaver J.A."/>
            <person name="Alberti F."/>
        </authorList>
    </citation>
    <scope>NUCLEOTIDE SEQUENCE [LARGE SCALE GENOMIC DNA]</scope>
    <source>
        <strain evidence="4">T-177</strain>
    </source>
</reference>
<feature type="compositionally biased region" description="Low complexity" evidence="1">
    <location>
        <begin position="155"/>
        <end position="165"/>
    </location>
</feature>
<evidence type="ECO:0000313" key="3">
    <source>
        <dbReference type="EMBL" id="KAL0950403.1"/>
    </source>
</evidence>
<feature type="compositionally biased region" description="Basic residues" evidence="1">
    <location>
        <begin position="188"/>
        <end position="198"/>
    </location>
</feature>
<dbReference type="SUPFAM" id="SSF53335">
    <property type="entry name" value="S-adenosyl-L-methionine-dependent methyltransferases"/>
    <property type="match status" value="1"/>
</dbReference>
<name>A0ABR3J442_9AGAR</name>
<feature type="region of interest" description="Disordered" evidence="1">
    <location>
        <begin position="599"/>
        <end position="629"/>
    </location>
</feature>
<proteinExistence type="predicted"/>
<dbReference type="InterPro" id="IPR050447">
    <property type="entry name" value="Erg6_SMT_methyltransf"/>
</dbReference>
<dbReference type="InterPro" id="IPR041698">
    <property type="entry name" value="Methyltransf_25"/>
</dbReference>
<feature type="compositionally biased region" description="Pro residues" evidence="1">
    <location>
        <begin position="240"/>
        <end position="251"/>
    </location>
</feature>
<dbReference type="PANTHER" id="PTHR44068">
    <property type="entry name" value="ZGC:194242"/>
    <property type="match status" value="1"/>
</dbReference>
<feature type="compositionally biased region" description="Polar residues" evidence="1">
    <location>
        <begin position="128"/>
        <end position="154"/>
    </location>
</feature>